<keyword evidence="2" id="KW-1185">Reference proteome</keyword>
<reference evidence="1" key="2">
    <citation type="journal article" date="2021" name="Syst. Appl. Microbiol.">
        <title>Roseomonas hellenica sp. nov., isolated from roots of wild-growing Alkanna tinctoria.</title>
        <authorList>
            <person name="Rat A."/>
            <person name="Naranjo H.D."/>
            <person name="Lebbe L."/>
            <person name="Cnockaert M."/>
            <person name="Krigas N."/>
            <person name="Grigoriadou K."/>
            <person name="Maloupa E."/>
            <person name="Willems A."/>
        </authorList>
    </citation>
    <scope>NUCLEOTIDE SEQUENCE</scope>
    <source>
        <strain evidence="1">LMG 31231</strain>
    </source>
</reference>
<evidence type="ECO:0000313" key="1">
    <source>
        <dbReference type="EMBL" id="MBR0670468.1"/>
    </source>
</evidence>
<dbReference type="EMBL" id="JAAEDM010000007">
    <property type="protein sequence ID" value="MBR0670468.1"/>
    <property type="molecule type" value="Genomic_DNA"/>
</dbReference>
<reference evidence="1" key="1">
    <citation type="submission" date="2020-01" db="EMBL/GenBank/DDBJ databases">
        <authorList>
            <person name="Rat A."/>
        </authorList>
    </citation>
    <scope>NUCLEOTIDE SEQUENCE</scope>
    <source>
        <strain evidence="1">LMG 31231</strain>
    </source>
</reference>
<sequence length="49" mass="5371">MTIRIAFARSLGTALERHERRLTDDDTDGEKQCGPLKGGTSFFVFGAVV</sequence>
<name>A0A9X9WTI9_9PROT</name>
<evidence type="ECO:0000313" key="2">
    <source>
        <dbReference type="Proteomes" id="UP001138751"/>
    </source>
</evidence>
<organism evidence="1 2">
    <name type="scientific">Neoroseomonas soli</name>
    <dbReference type="NCBI Taxonomy" id="1081025"/>
    <lineage>
        <taxon>Bacteria</taxon>
        <taxon>Pseudomonadati</taxon>
        <taxon>Pseudomonadota</taxon>
        <taxon>Alphaproteobacteria</taxon>
        <taxon>Acetobacterales</taxon>
        <taxon>Acetobacteraceae</taxon>
        <taxon>Neoroseomonas</taxon>
    </lineage>
</organism>
<proteinExistence type="predicted"/>
<dbReference type="RefSeq" id="WP_211860835.1">
    <property type="nucleotide sequence ID" value="NZ_JAAEDM010000007.1"/>
</dbReference>
<protein>
    <submittedName>
        <fullName evidence="1">Uncharacterized protein</fullName>
    </submittedName>
</protein>
<accession>A0A9X9WTI9</accession>
<gene>
    <name evidence="1" type="ORF">GXW76_04725</name>
</gene>
<dbReference type="AlphaFoldDB" id="A0A9X9WTI9"/>
<comment type="caution">
    <text evidence="1">The sequence shown here is derived from an EMBL/GenBank/DDBJ whole genome shotgun (WGS) entry which is preliminary data.</text>
</comment>
<dbReference type="Proteomes" id="UP001138751">
    <property type="component" value="Unassembled WGS sequence"/>
</dbReference>